<dbReference type="GO" id="GO:0046677">
    <property type="term" value="P:response to antibiotic"/>
    <property type="evidence" value="ECO:0007669"/>
    <property type="project" value="InterPro"/>
</dbReference>
<keyword evidence="2" id="KW-0805">Transcription regulation</keyword>
<dbReference type="InterPro" id="IPR009057">
    <property type="entry name" value="Homeodomain-like_sf"/>
</dbReference>
<dbReference type="Gene3D" id="1.10.357.10">
    <property type="entry name" value="Tetracycline Repressor, domain 2"/>
    <property type="match status" value="1"/>
</dbReference>
<proteinExistence type="predicted"/>
<dbReference type="Gene3D" id="1.10.10.60">
    <property type="entry name" value="Homeodomain-like"/>
    <property type="match status" value="1"/>
</dbReference>
<evidence type="ECO:0000313" key="8">
    <source>
        <dbReference type="Proteomes" id="UP000219612"/>
    </source>
</evidence>
<dbReference type="PRINTS" id="PR00400">
    <property type="entry name" value="TETREPRESSOR"/>
</dbReference>
<dbReference type="SUPFAM" id="SSF48498">
    <property type="entry name" value="Tetracyclin repressor-like, C-terminal domain"/>
    <property type="match status" value="1"/>
</dbReference>
<evidence type="ECO:0000313" key="7">
    <source>
        <dbReference type="EMBL" id="SNY50920.1"/>
    </source>
</evidence>
<keyword evidence="4" id="KW-0804">Transcription</keyword>
<dbReference type="GO" id="GO:0000976">
    <property type="term" value="F:transcription cis-regulatory region binding"/>
    <property type="evidence" value="ECO:0007669"/>
    <property type="project" value="TreeGrafter"/>
</dbReference>
<dbReference type="Proteomes" id="UP000219612">
    <property type="component" value="Unassembled WGS sequence"/>
</dbReference>
<dbReference type="OrthoDB" id="329481at2"/>
<reference evidence="8" key="1">
    <citation type="submission" date="2017-09" db="EMBL/GenBank/DDBJ databases">
        <authorList>
            <person name="Varghese N."/>
            <person name="Submissions S."/>
        </authorList>
    </citation>
    <scope>NUCLEOTIDE SEQUENCE [LARGE SCALE GENOMIC DNA]</scope>
    <source>
        <strain evidence="8">CGMCC 4.6857</strain>
    </source>
</reference>
<dbReference type="PRINTS" id="PR00455">
    <property type="entry name" value="HTHTETR"/>
</dbReference>
<dbReference type="InterPro" id="IPR004111">
    <property type="entry name" value="Repressor_TetR_C"/>
</dbReference>
<dbReference type="PANTHER" id="PTHR30055">
    <property type="entry name" value="HTH-TYPE TRANSCRIPTIONAL REGULATOR RUTR"/>
    <property type="match status" value="1"/>
</dbReference>
<dbReference type="InterPro" id="IPR001647">
    <property type="entry name" value="HTH_TetR"/>
</dbReference>
<accession>A0A285ISD5</accession>
<name>A0A285ISD5_9ACTN</name>
<gene>
    <name evidence="7" type="ORF">SAMN05421748_111142</name>
</gene>
<keyword evidence="3 5" id="KW-0238">DNA-binding</keyword>
<dbReference type="PANTHER" id="PTHR30055:SF151">
    <property type="entry name" value="TRANSCRIPTIONAL REGULATORY PROTEIN"/>
    <property type="match status" value="1"/>
</dbReference>
<organism evidence="7 8">
    <name type="scientific">Paractinoplanes atraurantiacus</name>
    <dbReference type="NCBI Taxonomy" id="1036182"/>
    <lineage>
        <taxon>Bacteria</taxon>
        <taxon>Bacillati</taxon>
        <taxon>Actinomycetota</taxon>
        <taxon>Actinomycetes</taxon>
        <taxon>Micromonosporales</taxon>
        <taxon>Micromonosporaceae</taxon>
        <taxon>Paractinoplanes</taxon>
    </lineage>
</organism>
<dbReference type="InterPro" id="IPR036271">
    <property type="entry name" value="Tet_transcr_reg_TetR-rel_C_sf"/>
</dbReference>
<sequence>MPRRAGTSTRSSARLSKEGIVAAAVELADRDGLDGLSMRRLAQHLGVDAMSIYYHLRDKDALLAAMADAVVSGIAAEESEGAWTDRLRALIMRARATMLRHPWAVRVIEGRGEPTPAVLLHIERVLAIMRGGGCSVDLGHHAIHLLGSRILGFSQDLFDDTPDPSAPPPPAEWAETLPHVAELAAAVTHDGPLSGCDDEFEFAFALDLLLDGLERRRSADVGGDG</sequence>
<dbReference type="GO" id="GO:0045892">
    <property type="term" value="P:negative regulation of DNA-templated transcription"/>
    <property type="evidence" value="ECO:0007669"/>
    <property type="project" value="InterPro"/>
</dbReference>
<dbReference type="InterPro" id="IPR050109">
    <property type="entry name" value="HTH-type_TetR-like_transc_reg"/>
</dbReference>
<evidence type="ECO:0000256" key="1">
    <source>
        <dbReference type="ARBA" id="ARBA00022491"/>
    </source>
</evidence>
<dbReference type="AlphaFoldDB" id="A0A285ISD5"/>
<evidence type="ECO:0000256" key="4">
    <source>
        <dbReference type="ARBA" id="ARBA00023163"/>
    </source>
</evidence>
<dbReference type="Pfam" id="PF02909">
    <property type="entry name" value="TetR_C_1"/>
    <property type="match status" value="1"/>
</dbReference>
<evidence type="ECO:0000256" key="5">
    <source>
        <dbReference type="PROSITE-ProRule" id="PRU00335"/>
    </source>
</evidence>
<evidence type="ECO:0000256" key="3">
    <source>
        <dbReference type="ARBA" id="ARBA00023125"/>
    </source>
</evidence>
<keyword evidence="8" id="KW-1185">Reference proteome</keyword>
<feature type="DNA-binding region" description="H-T-H motif" evidence="5">
    <location>
        <begin position="37"/>
        <end position="56"/>
    </location>
</feature>
<dbReference type="SUPFAM" id="SSF46689">
    <property type="entry name" value="Homeodomain-like"/>
    <property type="match status" value="1"/>
</dbReference>
<dbReference type="InterPro" id="IPR003012">
    <property type="entry name" value="Tet_transcr_reg_TetR"/>
</dbReference>
<dbReference type="EMBL" id="OBDY01000011">
    <property type="protein sequence ID" value="SNY50920.1"/>
    <property type="molecule type" value="Genomic_DNA"/>
</dbReference>
<dbReference type="RefSeq" id="WP_097322501.1">
    <property type="nucleotide sequence ID" value="NZ_OBDY01000011.1"/>
</dbReference>
<dbReference type="Pfam" id="PF00440">
    <property type="entry name" value="TetR_N"/>
    <property type="match status" value="1"/>
</dbReference>
<keyword evidence="1" id="KW-0678">Repressor</keyword>
<evidence type="ECO:0000256" key="2">
    <source>
        <dbReference type="ARBA" id="ARBA00023015"/>
    </source>
</evidence>
<dbReference type="GO" id="GO:0003700">
    <property type="term" value="F:DNA-binding transcription factor activity"/>
    <property type="evidence" value="ECO:0007669"/>
    <property type="project" value="TreeGrafter"/>
</dbReference>
<evidence type="ECO:0000259" key="6">
    <source>
        <dbReference type="PROSITE" id="PS50977"/>
    </source>
</evidence>
<dbReference type="PROSITE" id="PS50977">
    <property type="entry name" value="HTH_TETR_2"/>
    <property type="match status" value="1"/>
</dbReference>
<protein>
    <submittedName>
        <fullName evidence="7">Regulatory protein, tetR family</fullName>
    </submittedName>
</protein>
<feature type="domain" description="HTH tetR-type" evidence="6">
    <location>
        <begin position="14"/>
        <end position="74"/>
    </location>
</feature>